<evidence type="ECO:0000313" key="3">
    <source>
        <dbReference type="EMBL" id="OHT10615.1"/>
    </source>
</evidence>
<comment type="caution">
    <text evidence="3">The sequence shown here is derived from an EMBL/GenBank/DDBJ whole genome shotgun (WGS) entry which is preliminary data.</text>
</comment>
<gene>
    <name evidence="3" type="ORF">TRFO_20024</name>
</gene>
<dbReference type="EMBL" id="MLAK01000606">
    <property type="protein sequence ID" value="OHT10615.1"/>
    <property type="molecule type" value="Genomic_DNA"/>
</dbReference>
<feature type="transmembrane region" description="Helical" evidence="1">
    <location>
        <begin position="1226"/>
        <end position="1248"/>
    </location>
</feature>
<evidence type="ECO:0000313" key="4">
    <source>
        <dbReference type="Proteomes" id="UP000179807"/>
    </source>
</evidence>
<dbReference type="Proteomes" id="UP000179807">
    <property type="component" value="Unassembled WGS sequence"/>
</dbReference>
<feature type="signal peptide" evidence="2">
    <location>
        <begin position="1"/>
        <end position="19"/>
    </location>
</feature>
<name>A0A1J4KGT3_9EUKA</name>
<dbReference type="VEuPathDB" id="TrichDB:TRFO_20024"/>
<evidence type="ECO:0000256" key="1">
    <source>
        <dbReference type="SAM" id="Phobius"/>
    </source>
</evidence>
<dbReference type="GeneID" id="94835854"/>
<reference evidence="3" key="1">
    <citation type="submission" date="2016-10" db="EMBL/GenBank/DDBJ databases">
        <authorList>
            <person name="Benchimol M."/>
            <person name="Almeida L.G."/>
            <person name="Vasconcelos A.T."/>
            <person name="Perreira-Neves A."/>
            <person name="Rosa I.A."/>
            <person name="Tasca T."/>
            <person name="Bogo M.R."/>
            <person name="de Souza W."/>
        </authorList>
    </citation>
    <scope>NUCLEOTIDE SEQUENCE [LARGE SCALE GENOMIC DNA]</scope>
    <source>
        <strain evidence="3">K</strain>
    </source>
</reference>
<dbReference type="RefSeq" id="XP_068363751.1">
    <property type="nucleotide sequence ID" value="XM_068501150.1"/>
</dbReference>
<keyword evidence="1" id="KW-0472">Membrane</keyword>
<keyword evidence="1" id="KW-0812">Transmembrane</keyword>
<keyword evidence="2" id="KW-0732">Signal</keyword>
<accession>A0A1J4KGT3</accession>
<dbReference type="AlphaFoldDB" id="A0A1J4KGT3"/>
<keyword evidence="1" id="KW-1133">Transmembrane helix</keyword>
<feature type="chain" id="PRO_5013063058" evidence="2">
    <location>
        <begin position="20"/>
        <end position="1264"/>
    </location>
</feature>
<proteinExistence type="predicted"/>
<evidence type="ECO:0000256" key="2">
    <source>
        <dbReference type="SAM" id="SignalP"/>
    </source>
</evidence>
<sequence>MMLFLFFDFIISIRNIAVCFDKGVICTRDEFPNLPKKTIFYPFIKHSLSIALLTQCLEETAAYAIFSENADFIIDMSMIMTVSLKELHFMTENDDIMINFSFSSMCSFNTLNVTKLTLNILSELYMAYNSMVYYFDNGSIINPHLISIYCLDRMIPYVDFNKTKKLNFYTTSNFNLMINYDSLENEFIEIVFKLDQNKILLADKVVEYSDFAYLDNNLIFNFFLSKQSKSIKFILGYVENVQVSALSSYKFQFFSTVDGIGSESEVNIDIVTEQDWVDKSFGFIPIFYFKEMFPFIHLNTNIQTQTFSIAFYDYSGIIIYNYPIVLQMYLFFDNIPFDSLCYDGILVCFHVNENIDANMDNIFLQYRYVNALSIIFSSYLQINLSALTINGYYTFQITGTDINKSIINVTDCQESNTDWLLFDCSIIFPIKTIEIPNIPYLANAQILNPEVLHIVEIFCNYDDLSSCIDIDCEVAQIFYPLTTAIEFVFYDDKVIAYGVEVKFGKNNPIKAKTLHLTFDLGNFYGNSINIKLDSTATNIPPVFITPLNSYMQYKINFVLSSFEKELNRPFEVTFQTLYILSGNLRIGEVPKNVIIKAIDLSNENILYDMSPINVSTFSICYPGTICNEYSTVDYLFYFQDYFKGDFEMKEIKNRLDNSRNSQTFENLLIVYSTLYYIQPISFDIFDTLNLDLFYNNLIFKGDNIMMFPSIVINSIKQFNAKSLTINNARLSISAIWHIPILRLINNGVLNSANTISAGYLEIDSINIYCLNSINCNEILINIALYNYPLDINIGGQYLSIGLAGTSNIPQNGKVTLKFSQNQYYDDLLLLSFYSLPNSSPPNIIFDFTSIRSFLLLNFSDGWDSNTNSPKYKIIVNDSKLIDIQGMQKNIQIEYVDQKDNIIYQFPTYLNNEISFCCSNYHQMNDYCYNVSKTIGLSFVKLIRDENEISNILKNTDFMMLNSMFIYIDQISYFNIDLQNLLLNPKELYISGNQIENNSLNIDLNMENEANRIQRLQIFNSNVSLGRSLIKIESIDLNNGKLDANIDSNTLKACIDDIENIKGNVKSLTLNYSNPFANETMNICFTKDGLLVDLIHVNIEGINALNIVYELIFNKTTTIVYSFQETPKIKEYNFRLLFTDQKAGYIDKRSIAIKFDESWNDNYMLLDDGSGNENITINLTQKGLQQVYYYPQDTPNRVNLWIDKGTILYKITSSIELTNNSTNSNHLVVFLSSCGLLFVIVFFGCFSILKLRRKIILYQNNHIIP</sequence>
<keyword evidence="4" id="KW-1185">Reference proteome</keyword>
<organism evidence="3 4">
    <name type="scientific">Tritrichomonas foetus</name>
    <dbReference type="NCBI Taxonomy" id="1144522"/>
    <lineage>
        <taxon>Eukaryota</taxon>
        <taxon>Metamonada</taxon>
        <taxon>Parabasalia</taxon>
        <taxon>Tritrichomonadida</taxon>
        <taxon>Tritrichomonadidae</taxon>
        <taxon>Tritrichomonas</taxon>
    </lineage>
</organism>
<protein>
    <submittedName>
        <fullName evidence="3">Uncharacterized protein</fullName>
    </submittedName>
</protein>